<dbReference type="GO" id="GO:0032446">
    <property type="term" value="P:protein modification by small protein conjugation"/>
    <property type="evidence" value="ECO:0007669"/>
    <property type="project" value="TreeGrafter"/>
</dbReference>
<gene>
    <name evidence="8" type="ORF">K461DRAFT_10705</name>
</gene>
<evidence type="ECO:0000256" key="2">
    <source>
        <dbReference type="ARBA" id="ARBA00021099"/>
    </source>
</evidence>
<keyword evidence="5" id="KW-0813">Transport</keyword>
<sequence>MTGVINRDDFTDATMKLHELAQASASGPWRTSQLITFAGDIGMRIRRVQTQDPPIDGSNDMLAISDLNDSDDEALTVACSASTSAPRHSIFDIIRSPTYQVPVLYIYSEASRPLSGISPISGQPAHIPPTTSLQSGHITLTDHPWLNTPVYFVHPCNTAEAMQAICGEKKISPLQYLVAWCGLIGGVVDLEIPMDIAVASATDPLSKCG</sequence>
<protein>
    <recommendedName>
        <fullName evidence="2">Ubiquitin-like-conjugating enzyme ATG10</fullName>
    </recommendedName>
    <alternativeName>
        <fullName evidence="7">Autophagy-related protein 10</fullName>
    </alternativeName>
</protein>
<accession>A0A9P4J8P4</accession>
<evidence type="ECO:0000256" key="6">
    <source>
        <dbReference type="ARBA" id="ARBA00023006"/>
    </source>
</evidence>
<dbReference type="InterPro" id="IPR007135">
    <property type="entry name" value="Atg3/Atg10"/>
</dbReference>
<evidence type="ECO:0000256" key="4">
    <source>
        <dbReference type="ARBA" id="ARBA00022786"/>
    </source>
</evidence>
<comment type="caution">
    <text evidence="8">The sequence shown here is derived from an EMBL/GenBank/DDBJ whole genome shotgun (WGS) entry which is preliminary data.</text>
</comment>
<dbReference type="PANTHER" id="PTHR14957">
    <property type="entry name" value="UBIQUITIN-LIKE-CONJUGATING ENZYME ATG10"/>
    <property type="match status" value="1"/>
</dbReference>
<evidence type="ECO:0000256" key="7">
    <source>
        <dbReference type="ARBA" id="ARBA00029833"/>
    </source>
</evidence>
<dbReference type="Gene3D" id="3.30.1460.50">
    <property type="match status" value="1"/>
</dbReference>
<dbReference type="GO" id="GO:0061651">
    <property type="term" value="F:Atg12 conjugating enzyme activity"/>
    <property type="evidence" value="ECO:0007669"/>
    <property type="project" value="TreeGrafter"/>
</dbReference>
<evidence type="ECO:0000256" key="3">
    <source>
        <dbReference type="ARBA" id="ARBA00022679"/>
    </source>
</evidence>
<evidence type="ECO:0000313" key="8">
    <source>
        <dbReference type="EMBL" id="KAF2157111.1"/>
    </source>
</evidence>
<evidence type="ECO:0000313" key="9">
    <source>
        <dbReference type="Proteomes" id="UP000799439"/>
    </source>
</evidence>
<dbReference type="GO" id="GO:0000422">
    <property type="term" value="P:autophagy of mitochondrion"/>
    <property type="evidence" value="ECO:0007669"/>
    <property type="project" value="TreeGrafter"/>
</dbReference>
<name>A0A9P4J8P4_9PEZI</name>
<dbReference type="OrthoDB" id="4089664at2759"/>
<dbReference type="Pfam" id="PF03987">
    <property type="entry name" value="Autophagy_act_C"/>
    <property type="match status" value="1"/>
</dbReference>
<dbReference type="GO" id="GO:0005829">
    <property type="term" value="C:cytosol"/>
    <property type="evidence" value="ECO:0007669"/>
    <property type="project" value="TreeGrafter"/>
</dbReference>
<evidence type="ECO:0000256" key="1">
    <source>
        <dbReference type="ARBA" id="ARBA00005696"/>
    </source>
</evidence>
<dbReference type="GO" id="GO:0000045">
    <property type="term" value="P:autophagosome assembly"/>
    <property type="evidence" value="ECO:0007669"/>
    <property type="project" value="TreeGrafter"/>
</dbReference>
<keyword evidence="5" id="KW-0653">Protein transport</keyword>
<evidence type="ECO:0000256" key="5">
    <source>
        <dbReference type="ARBA" id="ARBA00022927"/>
    </source>
</evidence>
<dbReference type="AlphaFoldDB" id="A0A9P4J8P4"/>
<comment type="similarity">
    <text evidence="1">Belongs to the ATG10 family.</text>
</comment>
<dbReference type="PANTHER" id="PTHR14957:SF1">
    <property type="entry name" value="UBIQUITIN-LIKE-CONJUGATING ENZYME ATG10"/>
    <property type="match status" value="1"/>
</dbReference>
<keyword evidence="9" id="KW-1185">Reference proteome</keyword>
<dbReference type="EMBL" id="ML996081">
    <property type="protein sequence ID" value="KAF2157111.1"/>
    <property type="molecule type" value="Genomic_DNA"/>
</dbReference>
<keyword evidence="3" id="KW-0808">Transferase</keyword>
<keyword evidence="4" id="KW-0833">Ubl conjugation pathway</keyword>
<reference evidence="8" key="1">
    <citation type="journal article" date="2020" name="Stud. Mycol.">
        <title>101 Dothideomycetes genomes: a test case for predicting lifestyles and emergence of pathogens.</title>
        <authorList>
            <person name="Haridas S."/>
            <person name="Albert R."/>
            <person name="Binder M."/>
            <person name="Bloem J."/>
            <person name="Labutti K."/>
            <person name="Salamov A."/>
            <person name="Andreopoulos B."/>
            <person name="Baker S."/>
            <person name="Barry K."/>
            <person name="Bills G."/>
            <person name="Bluhm B."/>
            <person name="Cannon C."/>
            <person name="Castanera R."/>
            <person name="Culley D."/>
            <person name="Daum C."/>
            <person name="Ezra D."/>
            <person name="Gonzalez J."/>
            <person name="Henrissat B."/>
            <person name="Kuo A."/>
            <person name="Liang C."/>
            <person name="Lipzen A."/>
            <person name="Lutzoni F."/>
            <person name="Magnuson J."/>
            <person name="Mondo S."/>
            <person name="Nolan M."/>
            <person name="Ohm R."/>
            <person name="Pangilinan J."/>
            <person name="Park H.-J."/>
            <person name="Ramirez L."/>
            <person name="Alfaro M."/>
            <person name="Sun H."/>
            <person name="Tritt A."/>
            <person name="Yoshinaga Y."/>
            <person name="Zwiers L.-H."/>
            <person name="Turgeon B."/>
            <person name="Goodwin S."/>
            <person name="Spatafora J."/>
            <person name="Crous P."/>
            <person name="Grigoriev I."/>
        </authorList>
    </citation>
    <scope>NUCLEOTIDE SEQUENCE</scope>
    <source>
        <strain evidence="8">CBS 260.36</strain>
    </source>
</reference>
<dbReference type="GO" id="GO:0015031">
    <property type="term" value="P:protein transport"/>
    <property type="evidence" value="ECO:0007669"/>
    <property type="project" value="UniProtKB-KW"/>
</dbReference>
<proteinExistence type="inferred from homology"/>
<organism evidence="8 9">
    <name type="scientific">Myriangium duriaei CBS 260.36</name>
    <dbReference type="NCBI Taxonomy" id="1168546"/>
    <lineage>
        <taxon>Eukaryota</taxon>
        <taxon>Fungi</taxon>
        <taxon>Dikarya</taxon>
        <taxon>Ascomycota</taxon>
        <taxon>Pezizomycotina</taxon>
        <taxon>Dothideomycetes</taxon>
        <taxon>Dothideomycetidae</taxon>
        <taxon>Myriangiales</taxon>
        <taxon>Myriangiaceae</taxon>
        <taxon>Myriangium</taxon>
    </lineage>
</organism>
<dbReference type="Proteomes" id="UP000799439">
    <property type="component" value="Unassembled WGS sequence"/>
</dbReference>
<keyword evidence="6" id="KW-0072">Autophagy</keyword>